<dbReference type="RefSeq" id="WP_345133191.1">
    <property type="nucleotide sequence ID" value="NZ_BAABAT010000023.1"/>
</dbReference>
<gene>
    <name evidence="1" type="ORF">GCM10022255_067970</name>
</gene>
<organism evidence="1 2">
    <name type="scientific">Dactylosporangium darangshiense</name>
    <dbReference type="NCBI Taxonomy" id="579108"/>
    <lineage>
        <taxon>Bacteria</taxon>
        <taxon>Bacillati</taxon>
        <taxon>Actinomycetota</taxon>
        <taxon>Actinomycetes</taxon>
        <taxon>Micromonosporales</taxon>
        <taxon>Micromonosporaceae</taxon>
        <taxon>Dactylosporangium</taxon>
    </lineage>
</organism>
<comment type="caution">
    <text evidence="1">The sequence shown here is derived from an EMBL/GenBank/DDBJ whole genome shotgun (WGS) entry which is preliminary data.</text>
</comment>
<evidence type="ECO:0000313" key="2">
    <source>
        <dbReference type="Proteomes" id="UP001500620"/>
    </source>
</evidence>
<protein>
    <submittedName>
        <fullName evidence="1">Uncharacterized protein</fullName>
    </submittedName>
</protein>
<keyword evidence="2" id="KW-1185">Reference proteome</keyword>
<dbReference type="EMBL" id="BAABAT010000023">
    <property type="protein sequence ID" value="GAA4256175.1"/>
    <property type="molecule type" value="Genomic_DNA"/>
</dbReference>
<proteinExistence type="predicted"/>
<reference evidence="2" key="1">
    <citation type="journal article" date="2019" name="Int. J. Syst. Evol. Microbiol.">
        <title>The Global Catalogue of Microorganisms (GCM) 10K type strain sequencing project: providing services to taxonomists for standard genome sequencing and annotation.</title>
        <authorList>
            <consortium name="The Broad Institute Genomics Platform"/>
            <consortium name="The Broad Institute Genome Sequencing Center for Infectious Disease"/>
            <person name="Wu L."/>
            <person name="Ma J."/>
        </authorList>
    </citation>
    <scope>NUCLEOTIDE SEQUENCE [LARGE SCALE GENOMIC DNA]</scope>
    <source>
        <strain evidence="2">JCM 17441</strain>
    </source>
</reference>
<evidence type="ECO:0000313" key="1">
    <source>
        <dbReference type="EMBL" id="GAA4256175.1"/>
    </source>
</evidence>
<sequence>MLAGTALAVAVVAGWNTVRKHSDCRYQAQQTADHNITQTLASLATQAGAVESRDGVNTQLDYVASAISSKGGVVYGRTVSRSHQEGTLDVTFVVRDNGGGLCSSTGDVHTCAQFHFRKVSAVYSDVTLKAVDCPPDLRPSPSR</sequence>
<accession>A0ABP8DHN5</accession>
<dbReference type="Proteomes" id="UP001500620">
    <property type="component" value="Unassembled WGS sequence"/>
</dbReference>
<name>A0ABP8DHN5_9ACTN</name>